<accession>T1J491</accession>
<dbReference type="HOGENOM" id="CLU_381124_0_0_1"/>
<evidence type="ECO:0000313" key="4">
    <source>
        <dbReference type="Proteomes" id="UP000014500"/>
    </source>
</evidence>
<dbReference type="Pfam" id="PF05219">
    <property type="entry name" value="DREV"/>
    <property type="match status" value="1"/>
</dbReference>
<keyword evidence="1" id="KW-0479">Metal-binding</keyword>
<dbReference type="PANTHER" id="PTHR12890">
    <property type="entry name" value="DREV PROTEIN"/>
    <property type="match status" value="1"/>
</dbReference>
<evidence type="ECO:0000256" key="1">
    <source>
        <dbReference type="PROSITE-ProRule" id="PRU00042"/>
    </source>
</evidence>
<dbReference type="PROSITE" id="PS50157">
    <property type="entry name" value="ZINC_FINGER_C2H2_2"/>
    <property type="match status" value="1"/>
</dbReference>
<dbReference type="EMBL" id="JH431841">
    <property type="status" value="NOT_ANNOTATED_CDS"/>
    <property type="molecule type" value="Genomic_DNA"/>
</dbReference>
<reference evidence="3" key="2">
    <citation type="submission" date="2015-02" db="UniProtKB">
        <authorList>
            <consortium name="EnsemblMetazoa"/>
        </authorList>
    </citation>
    <scope>IDENTIFICATION</scope>
</reference>
<dbReference type="PANTHER" id="PTHR12890:SF0">
    <property type="entry name" value="PROTEIN-L-HISTIDINE N-PROS-METHYLTRANSFERASE"/>
    <property type="match status" value="1"/>
</dbReference>
<dbReference type="InterPro" id="IPR029063">
    <property type="entry name" value="SAM-dependent_MTases_sf"/>
</dbReference>
<reference evidence="4" key="1">
    <citation type="submission" date="2011-05" db="EMBL/GenBank/DDBJ databases">
        <authorList>
            <person name="Richards S.R."/>
            <person name="Qu J."/>
            <person name="Jiang H."/>
            <person name="Jhangiani S.N."/>
            <person name="Agravi P."/>
            <person name="Goodspeed R."/>
            <person name="Gross S."/>
            <person name="Mandapat C."/>
            <person name="Jackson L."/>
            <person name="Mathew T."/>
            <person name="Pu L."/>
            <person name="Thornton R."/>
            <person name="Saada N."/>
            <person name="Wilczek-Boney K.B."/>
            <person name="Lee S."/>
            <person name="Kovar C."/>
            <person name="Wu Y."/>
            <person name="Scherer S.E."/>
            <person name="Worley K.C."/>
            <person name="Muzny D.M."/>
            <person name="Gibbs R."/>
        </authorList>
    </citation>
    <scope>NUCLEOTIDE SEQUENCE</scope>
    <source>
        <strain evidence="4">Brora</strain>
    </source>
</reference>
<organism evidence="3 4">
    <name type="scientific">Strigamia maritima</name>
    <name type="common">European centipede</name>
    <name type="synonym">Geophilus maritimus</name>
    <dbReference type="NCBI Taxonomy" id="126957"/>
    <lineage>
        <taxon>Eukaryota</taxon>
        <taxon>Metazoa</taxon>
        <taxon>Ecdysozoa</taxon>
        <taxon>Arthropoda</taxon>
        <taxon>Myriapoda</taxon>
        <taxon>Chilopoda</taxon>
        <taxon>Pleurostigmophora</taxon>
        <taxon>Geophilomorpha</taxon>
        <taxon>Linotaeniidae</taxon>
        <taxon>Strigamia</taxon>
    </lineage>
</organism>
<dbReference type="InterPro" id="IPR007884">
    <property type="entry name" value="METL9"/>
</dbReference>
<feature type="domain" description="C2H2-type" evidence="2">
    <location>
        <begin position="516"/>
        <end position="539"/>
    </location>
</feature>
<keyword evidence="1" id="KW-0862">Zinc</keyword>
<keyword evidence="4" id="KW-1185">Reference proteome</keyword>
<dbReference type="Gene3D" id="3.40.50.150">
    <property type="entry name" value="Vaccinia Virus protein VP39"/>
    <property type="match status" value="1"/>
</dbReference>
<dbReference type="GO" id="GO:0106370">
    <property type="term" value="F:protein-L-histidine N-pros-methyltransferase activity"/>
    <property type="evidence" value="ECO:0007669"/>
    <property type="project" value="InterPro"/>
</dbReference>
<dbReference type="SUPFAM" id="SSF53335">
    <property type="entry name" value="S-adenosyl-L-methionine-dependent methyltransferases"/>
    <property type="match status" value="1"/>
</dbReference>
<dbReference type="InterPro" id="IPR013087">
    <property type="entry name" value="Znf_C2H2_type"/>
</dbReference>
<protein>
    <recommendedName>
        <fullName evidence="2">C2H2-type domain-containing protein</fullName>
    </recommendedName>
</protein>
<dbReference type="PROSITE" id="PS00028">
    <property type="entry name" value="ZINC_FINGER_C2H2_1"/>
    <property type="match status" value="1"/>
</dbReference>
<evidence type="ECO:0000259" key="2">
    <source>
        <dbReference type="PROSITE" id="PS50157"/>
    </source>
</evidence>
<keyword evidence="1" id="KW-0863">Zinc-finger</keyword>
<evidence type="ECO:0000313" key="3">
    <source>
        <dbReference type="EnsemblMetazoa" id="SMAR008422-PA"/>
    </source>
</evidence>
<dbReference type="CDD" id="cd02440">
    <property type="entry name" value="AdoMet_MTases"/>
    <property type="match status" value="1"/>
</dbReference>
<dbReference type="eggNOG" id="KOG3987">
    <property type="taxonomic scope" value="Eukaryota"/>
</dbReference>
<dbReference type="Pfam" id="PF12874">
    <property type="entry name" value="zf-met"/>
    <property type="match status" value="1"/>
</dbReference>
<sequence length="727" mass="82747">MCPSNDRRVSSSSPIDGRYINSFFEFPKNTSVKRKKNINKTFKQLMKIGGAIRTHQPLKARWQLIRRVPISVGVAWYSCDLSLLPPDLASTFIHLTPDDETELFLDKCREKSDWVLTQIFHTLLKSILGWFMTSTTINSWLQRGSMFVFSRKQLLHLLGMRSSWRGSNLLDIGAGDGNVTSIMAPLFDRVYVTEASSGMRNLLHAKGFTILDVESWTQMENEYDVISILNVLDRCDRPLTMLKEAIQRLKPGSGRLLVALALPFSSYVESGKSDHKPSEVLPIEGSTFEHQVNSVVNNVFTTCGLQVESWARVPYLCEGDLHQSFYWLFDAIFIFPNKYKQFSFHFATHQQQPLGKVCAGKTRPLSSFLSKRNYWDLFMGFANAGLTNSVNESSPHLTGDGDHRPRRGRGRGLGAYLLESYCDDAASEGMLFDTLEEDTAITCVAKQQLLMTSSYRSASVDRERATPQYYGSDSTKFLPVLERYRANLPEACPLAPQRDVYGIQESQKLEEGPANWRCGLCGKSFYSEAYLDRHFDSRHFNVLNMRSDAVCLARYCDIMRCEVLITKQGIAMSMAVKSTETLSAVAQLPVMPNVKSNLKQSGWTERCQEKKLRELRNKCQVVIRDCISGLLLNLSLKDFKEIEEDLNKAVCSYLTCEKYWENPLTEIRQFPVALAVLFLCLLVTGISSDYYGKEDYGDAVLPNHVYTEHLVCVQYNHKCELRHRMME</sequence>
<proteinExistence type="predicted"/>
<dbReference type="GO" id="GO:0008270">
    <property type="term" value="F:zinc ion binding"/>
    <property type="evidence" value="ECO:0007669"/>
    <property type="project" value="UniProtKB-KW"/>
</dbReference>
<dbReference type="Proteomes" id="UP000014500">
    <property type="component" value="Unassembled WGS sequence"/>
</dbReference>
<dbReference type="STRING" id="126957.T1J491"/>
<dbReference type="AlphaFoldDB" id="T1J491"/>
<dbReference type="EnsemblMetazoa" id="SMAR008422-RA">
    <property type="protein sequence ID" value="SMAR008422-PA"/>
    <property type="gene ID" value="SMAR008422"/>
</dbReference>
<name>T1J491_STRMM</name>